<accession>A0A7X8TRI6</accession>
<gene>
    <name evidence="15" type="ORF">HGP28_11045</name>
</gene>
<evidence type="ECO:0000256" key="11">
    <source>
        <dbReference type="ARBA" id="ARBA00023136"/>
    </source>
</evidence>
<evidence type="ECO:0000256" key="4">
    <source>
        <dbReference type="ARBA" id="ARBA00022475"/>
    </source>
</evidence>
<dbReference type="SUPFAM" id="SSF81342">
    <property type="entry name" value="Transmembrane di-heme cytochromes"/>
    <property type="match status" value="1"/>
</dbReference>
<feature type="transmembrane region" description="Helical" evidence="13">
    <location>
        <begin position="16"/>
        <end position="34"/>
    </location>
</feature>
<evidence type="ECO:0000256" key="7">
    <source>
        <dbReference type="ARBA" id="ARBA00022723"/>
    </source>
</evidence>
<name>A0A7X8TRI6_9VIBR</name>
<evidence type="ECO:0000256" key="8">
    <source>
        <dbReference type="ARBA" id="ARBA00022982"/>
    </source>
</evidence>
<dbReference type="GO" id="GO:0046872">
    <property type="term" value="F:metal ion binding"/>
    <property type="evidence" value="ECO:0007669"/>
    <property type="project" value="UniProtKB-KW"/>
</dbReference>
<dbReference type="InterPro" id="IPR011577">
    <property type="entry name" value="Cyt_b561_bac/Ni-Hgenase"/>
</dbReference>
<keyword evidence="9 13" id="KW-1133">Transmembrane helix</keyword>
<dbReference type="PANTHER" id="PTHR30529">
    <property type="entry name" value="CYTOCHROME B561"/>
    <property type="match status" value="1"/>
</dbReference>
<dbReference type="GO" id="GO:0005886">
    <property type="term" value="C:plasma membrane"/>
    <property type="evidence" value="ECO:0007669"/>
    <property type="project" value="UniProtKB-SubCell"/>
</dbReference>
<keyword evidence="8" id="KW-0249">Electron transport</keyword>
<comment type="caution">
    <text evidence="15">The sequence shown here is derived from an EMBL/GenBank/DDBJ whole genome shotgun (WGS) entry which is preliminary data.</text>
</comment>
<feature type="transmembrane region" description="Helical" evidence="13">
    <location>
        <begin position="141"/>
        <end position="161"/>
    </location>
</feature>
<sequence length="180" mass="20337">MQQDNPHHYHGIAKSLHWLSALAVFSLFGLGLWMMDLSYYSQWYQIAPNWHRSIGILLAIATLMRLVCKWMLPSPAIEGALFEKRLAISAHHLMYLLLGVMFVSGYLISTSDGRPIQVFNWFSVPSLGELFDNQSDIAGAIHFYAAWSLIGLASLHALAALKHHFINKDNTLRKMTGVLK</sequence>
<dbReference type="AlphaFoldDB" id="A0A7X8TRI6"/>
<keyword evidence="6 13" id="KW-0812">Transmembrane</keyword>
<evidence type="ECO:0000256" key="6">
    <source>
        <dbReference type="ARBA" id="ARBA00022692"/>
    </source>
</evidence>
<comment type="cofactor">
    <cofactor evidence="1">
        <name>heme b</name>
        <dbReference type="ChEBI" id="CHEBI:60344"/>
    </cofactor>
</comment>
<dbReference type="Proteomes" id="UP000535589">
    <property type="component" value="Unassembled WGS sequence"/>
</dbReference>
<evidence type="ECO:0000256" key="9">
    <source>
        <dbReference type="ARBA" id="ARBA00022989"/>
    </source>
</evidence>
<organism evidence="15 16">
    <name type="scientific">Vibrio agarilyticus</name>
    <dbReference type="NCBI Taxonomy" id="2726741"/>
    <lineage>
        <taxon>Bacteria</taxon>
        <taxon>Pseudomonadati</taxon>
        <taxon>Pseudomonadota</taxon>
        <taxon>Gammaproteobacteria</taxon>
        <taxon>Vibrionales</taxon>
        <taxon>Vibrionaceae</taxon>
        <taxon>Vibrio</taxon>
    </lineage>
</organism>
<dbReference type="GO" id="GO:0022904">
    <property type="term" value="P:respiratory electron transport chain"/>
    <property type="evidence" value="ECO:0007669"/>
    <property type="project" value="InterPro"/>
</dbReference>
<dbReference type="Pfam" id="PF01292">
    <property type="entry name" value="Ni_hydr_CYTB"/>
    <property type="match status" value="1"/>
</dbReference>
<dbReference type="InterPro" id="IPR016174">
    <property type="entry name" value="Di-haem_cyt_TM"/>
</dbReference>
<evidence type="ECO:0000259" key="14">
    <source>
        <dbReference type="Pfam" id="PF01292"/>
    </source>
</evidence>
<evidence type="ECO:0000313" key="16">
    <source>
        <dbReference type="Proteomes" id="UP000535589"/>
    </source>
</evidence>
<keyword evidence="16" id="KW-1185">Reference proteome</keyword>
<dbReference type="PANTHER" id="PTHR30529:SF1">
    <property type="entry name" value="CYTOCHROME B561 HOMOLOG 2"/>
    <property type="match status" value="1"/>
</dbReference>
<evidence type="ECO:0000256" key="2">
    <source>
        <dbReference type="ARBA" id="ARBA00004651"/>
    </source>
</evidence>
<dbReference type="InterPro" id="IPR052168">
    <property type="entry name" value="Cytochrome_b561_oxidase"/>
</dbReference>
<evidence type="ECO:0000256" key="1">
    <source>
        <dbReference type="ARBA" id="ARBA00001970"/>
    </source>
</evidence>
<evidence type="ECO:0000256" key="12">
    <source>
        <dbReference type="ARBA" id="ARBA00037975"/>
    </source>
</evidence>
<dbReference type="GO" id="GO:0020037">
    <property type="term" value="F:heme binding"/>
    <property type="evidence" value="ECO:0007669"/>
    <property type="project" value="TreeGrafter"/>
</dbReference>
<comment type="subcellular location">
    <subcellularLocation>
        <location evidence="2">Cell membrane</location>
        <topology evidence="2">Multi-pass membrane protein</topology>
    </subcellularLocation>
</comment>
<keyword evidence="4" id="KW-1003">Cell membrane</keyword>
<keyword evidence="11 13" id="KW-0472">Membrane</keyword>
<dbReference type="RefSeq" id="WP_168836513.1">
    <property type="nucleotide sequence ID" value="NZ_JABAIK010000009.1"/>
</dbReference>
<keyword evidence="5" id="KW-0349">Heme</keyword>
<evidence type="ECO:0000256" key="10">
    <source>
        <dbReference type="ARBA" id="ARBA00023004"/>
    </source>
</evidence>
<proteinExistence type="inferred from homology"/>
<keyword evidence="3" id="KW-0813">Transport</keyword>
<evidence type="ECO:0000256" key="5">
    <source>
        <dbReference type="ARBA" id="ARBA00022617"/>
    </source>
</evidence>
<dbReference type="EMBL" id="JABAIK010000009">
    <property type="protein sequence ID" value="NLS13429.1"/>
    <property type="molecule type" value="Genomic_DNA"/>
</dbReference>
<evidence type="ECO:0000313" key="15">
    <source>
        <dbReference type="EMBL" id="NLS13429.1"/>
    </source>
</evidence>
<keyword evidence="7" id="KW-0479">Metal-binding</keyword>
<protein>
    <submittedName>
        <fullName evidence="15">Cytochrome b</fullName>
    </submittedName>
</protein>
<comment type="similarity">
    <text evidence="12">Belongs to the cytochrome b561 family.</text>
</comment>
<feature type="transmembrane region" description="Helical" evidence="13">
    <location>
        <begin position="93"/>
        <end position="109"/>
    </location>
</feature>
<dbReference type="Gene3D" id="1.20.950.20">
    <property type="entry name" value="Transmembrane di-heme cytochromes, Chain C"/>
    <property type="match status" value="1"/>
</dbReference>
<reference evidence="15 16" key="1">
    <citation type="submission" date="2020-04" db="EMBL/GenBank/DDBJ databases">
        <title>Vibrio sp. SM6, a novel species isolated from seawater.</title>
        <authorList>
            <person name="Wang X."/>
        </authorList>
    </citation>
    <scope>NUCLEOTIDE SEQUENCE [LARGE SCALE GENOMIC DNA]</scope>
    <source>
        <strain evidence="15 16">SM6</strain>
    </source>
</reference>
<feature type="transmembrane region" description="Helical" evidence="13">
    <location>
        <begin position="54"/>
        <end position="72"/>
    </location>
</feature>
<keyword evidence="10" id="KW-0408">Iron</keyword>
<feature type="domain" description="Cytochrome b561 bacterial/Ni-hydrogenase" evidence="14">
    <location>
        <begin position="8"/>
        <end position="176"/>
    </location>
</feature>
<dbReference type="GO" id="GO:0009055">
    <property type="term" value="F:electron transfer activity"/>
    <property type="evidence" value="ECO:0007669"/>
    <property type="project" value="InterPro"/>
</dbReference>
<evidence type="ECO:0000256" key="3">
    <source>
        <dbReference type="ARBA" id="ARBA00022448"/>
    </source>
</evidence>
<evidence type="ECO:0000256" key="13">
    <source>
        <dbReference type="SAM" id="Phobius"/>
    </source>
</evidence>